<dbReference type="Proteomes" id="UP000193218">
    <property type="component" value="Unassembled WGS sequence"/>
</dbReference>
<keyword evidence="8" id="KW-0234">DNA repair</keyword>
<dbReference type="OrthoDB" id="17164at2759"/>
<dbReference type="RefSeq" id="XP_021874307.1">
    <property type="nucleotide sequence ID" value="XM_022013103.1"/>
</dbReference>
<organism evidence="11 12">
    <name type="scientific">Kockovaella imperatae</name>
    <dbReference type="NCBI Taxonomy" id="4999"/>
    <lineage>
        <taxon>Eukaryota</taxon>
        <taxon>Fungi</taxon>
        <taxon>Dikarya</taxon>
        <taxon>Basidiomycota</taxon>
        <taxon>Agaricomycotina</taxon>
        <taxon>Tremellomycetes</taxon>
        <taxon>Tremellales</taxon>
        <taxon>Cuniculitremaceae</taxon>
        <taxon>Kockovaella</taxon>
    </lineage>
</organism>
<accession>A0A1Y1URD3</accession>
<feature type="compositionally biased region" description="Low complexity" evidence="10">
    <location>
        <begin position="7"/>
        <end position="19"/>
    </location>
</feature>
<proteinExistence type="inferred from homology"/>
<dbReference type="GeneID" id="33554911"/>
<dbReference type="GO" id="GO:0003697">
    <property type="term" value="F:single-stranded DNA binding"/>
    <property type="evidence" value="ECO:0007669"/>
    <property type="project" value="InterPro"/>
</dbReference>
<dbReference type="FunCoup" id="A0A1Y1URD3">
    <property type="interactions" value="25"/>
</dbReference>
<dbReference type="InterPro" id="IPR009446">
    <property type="entry name" value="Mgm101"/>
</dbReference>
<keyword evidence="4" id="KW-0227">DNA damage</keyword>
<reference evidence="11 12" key="1">
    <citation type="submission" date="2017-03" db="EMBL/GenBank/DDBJ databases">
        <title>Widespread Adenine N6-methylation of Active Genes in Fungi.</title>
        <authorList>
            <consortium name="DOE Joint Genome Institute"/>
            <person name="Mondo S.J."/>
            <person name="Dannebaum R.O."/>
            <person name="Kuo R.C."/>
            <person name="Louie K.B."/>
            <person name="Bewick A.J."/>
            <person name="Labutti K."/>
            <person name="Haridas S."/>
            <person name="Kuo A."/>
            <person name="Salamov A."/>
            <person name="Ahrendt S.R."/>
            <person name="Lau R."/>
            <person name="Bowen B.P."/>
            <person name="Lipzen A."/>
            <person name="Sullivan W."/>
            <person name="Andreopoulos W.B."/>
            <person name="Clum A."/>
            <person name="Lindquist E."/>
            <person name="Daum C."/>
            <person name="Northen T.R."/>
            <person name="Ramamoorthy G."/>
            <person name="Schmitz R.J."/>
            <person name="Gryganskyi A."/>
            <person name="Culley D."/>
            <person name="Magnuson J."/>
            <person name="James T.Y."/>
            <person name="O'Malley M.A."/>
            <person name="Stajich J.E."/>
            <person name="Spatafora J.W."/>
            <person name="Visel A."/>
            <person name="Grigoriev I.V."/>
        </authorList>
    </citation>
    <scope>NUCLEOTIDE SEQUENCE [LARGE SCALE GENOMIC DNA]</scope>
    <source>
        <strain evidence="11 12">NRRL Y-17943</strain>
    </source>
</reference>
<name>A0A1Y1URD3_9TREE</name>
<dbReference type="EMBL" id="NBSH01000001">
    <property type="protein sequence ID" value="ORX40628.1"/>
    <property type="molecule type" value="Genomic_DNA"/>
</dbReference>
<comment type="similarity">
    <text evidence="2">Belongs to the MGM101 family.</text>
</comment>
<evidence type="ECO:0000256" key="2">
    <source>
        <dbReference type="ARBA" id="ARBA00007053"/>
    </source>
</evidence>
<keyword evidence="5" id="KW-0809">Transit peptide</keyword>
<dbReference type="GO" id="GO:0000725">
    <property type="term" value="P:recombinational repair"/>
    <property type="evidence" value="ECO:0007669"/>
    <property type="project" value="TreeGrafter"/>
</dbReference>
<evidence type="ECO:0000256" key="3">
    <source>
        <dbReference type="ARBA" id="ARBA00013628"/>
    </source>
</evidence>
<dbReference type="InParanoid" id="A0A1Y1URD3"/>
<keyword evidence="7" id="KW-0496">Mitochondrion</keyword>
<keyword evidence="6" id="KW-0238">DNA-binding</keyword>
<evidence type="ECO:0000313" key="11">
    <source>
        <dbReference type="EMBL" id="ORX40628.1"/>
    </source>
</evidence>
<dbReference type="STRING" id="4999.A0A1Y1URD3"/>
<dbReference type="Pfam" id="PF06420">
    <property type="entry name" value="Mgm101p"/>
    <property type="match status" value="1"/>
</dbReference>
<sequence length="219" mass="24460">MDEFAPSRPSSSASKSTHSNGQVSPPLKTVPGENSDPLPEVHSDNGTDWTTSFSGIGSAAYPRETIDRLLKPLNPSDIEIKPDGMIYLPEIKYRRVLNQAFGPGGWGMVPRGQTNVSDKLVSREWALVCMGRIAAIARGEQQLYEAIGVPTATEAAKSNALMRCCKDLGIASELWDPQFIRDFKKQYAVEVFAEHVVTKKKKKLWRLKREPKLDYPWKE</sequence>
<dbReference type="PANTHER" id="PTHR31404">
    <property type="entry name" value="MITOCHONDRIAL GENOME MAINTENANCE PROTEIN MGM101"/>
    <property type="match status" value="1"/>
</dbReference>
<evidence type="ECO:0000313" key="12">
    <source>
        <dbReference type="Proteomes" id="UP000193218"/>
    </source>
</evidence>
<dbReference type="AlphaFoldDB" id="A0A1Y1URD3"/>
<evidence type="ECO:0000256" key="4">
    <source>
        <dbReference type="ARBA" id="ARBA00022763"/>
    </source>
</evidence>
<dbReference type="GO" id="GO:0036297">
    <property type="term" value="P:interstrand cross-link repair"/>
    <property type="evidence" value="ECO:0007669"/>
    <property type="project" value="TreeGrafter"/>
</dbReference>
<evidence type="ECO:0000256" key="7">
    <source>
        <dbReference type="ARBA" id="ARBA00023128"/>
    </source>
</evidence>
<comment type="subcellular location">
    <subcellularLocation>
        <location evidence="1">Mitochondrion matrix</location>
        <location evidence="1">Mitochondrion nucleoid</location>
    </subcellularLocation>
</comment>
<gene>
    <name evidence="11" type="ORF">BD324DRAFT_575055</name>
</gene>
<comment type="caution">
    <text evidence="11">The sequence shown here is derived from an EMBL/GenBank/DDBJ whole genome shotgun (WGS) entry which is preliminary data.</text>
</comment>
<keyword evidence="9" id="KW-1135">Mitochondrion nucleoid</keyword>
<evidence type="ECO:0000256" key="5">
    <source>
        <dbReference type="ARBA" id="ARBA00022946"/>
    </source>
</evidence>
<evidence type="ECO:0000256" key="10">
    <source>
        <dbReference type="SAM" id="MobiDB-lite"/>
    </source>
</evidence>
<feature type="region of interest" description="Disordered" evidence="10">
    <location>
        <begin position="1"/>
        <end position="49"/>
    </location>
</feature>
<dbReference type="GO" id="GO:0000262">
    <property type="term" value="C:mitochondrial chromosome"/>
    <property type="evidence" value="ECO:0007669"/>
    <property type="project" value="InterPro"/>
</dbReference>
<evidence type="ECO:0000256" key="1">
    <source>
        <dbReference type="ARBA" id="ARBA00004436"/>
    </source>
</evidence>
<keyword evidence="12" id="KW-1185">Reference proteome</keyword>
<evidence type="ECO:0000256" key="9">
    <source>
        <dbReference type="ARBA" id="ARBA00023271"/>
    </source>
</evidence>
<protein>
    <recommendedName>
        <fullName evidence="3">Mitochondrial genome maintenance protein MGM101</fullName>
    </recommendedName>
</protein>
<evidence type="ECO:0000256" key="8">
    <source>
        <dbReference type="ARBA" id="ARBA00023204"/>
    </source>
</evidence>
<dbReference type="PANTHER" id="PTHR31404:SF0">
    <property type="entry name" value="MITOCHONDRIAL GENOME MAINTENANCE PROTEIN MGM101"/>
    <property type="match status" value="1"/>
</dbReference>
<evidence type="ECO:0000256" key="6">
    <source>
        <dbReference type="ARBA" id="ARBA00023125"/>
    </source>
</evidence>